<evidence type="ECO:0000313" key="13">
    <source>
        <dbReference type="EMBL" id="KAH8987629.1"/>
    </source>
</evidence>
<feature type="domain" description="ABC transporter" evidence="11">
    <location>
        <begin position="1221"/>
        <end position="1457"/>
    </location>
</feature>
<protein>
    <submittedName>
        <fullName evidence="13">P-loop containing nucleoside triphosphate hydrolase protein</fullName>
    </submittedName>
</protein>
<name>A0AAD4LHE9_9AGAM</name>
<dbReference type="FunFam" id="3.40.50.300:FF:001471">
    <property type="entry name" value="P-loop containing nucleoside triphosphate hydrolase protein"/>
    <property type="match status" value="1"/>
</dbReference>
<feature type="transmembrane region" description="Helical" evidence="10">
    <location>
        <begin position="943"/>
        <end position="973"/>
    </location>
</feature>
<feature type="transmembrane region" description="Helical" evidence="10">
    <location>
        <begin position="339"/>
        <end position="364"/>
    </location>
</feature>
<evidence type="ECO:0000256" key="7">
    <source>
        <dbReference type="ARBA" id="ARBA00022989"/>
    </source>
</evidence>
<dbReference type="InterPro" id="IPR039421">
    <property type="entry name" value="Type_1_exporter"/>
</dbReference>
<evidence type="ECO:0000256" key="3">
    <source>
        <dbReference type="ARBA" id="ARBA00022475"/>
    </source>
</evidence>
<dbReference type="InterPro" id="IPR027417">
    <property type="entry name" value="P-loop_NTPase"/>
</dbReference>
<evidence type="ECO:0000256" key="9">
    <source>
        <dbReference type="SAM" id="MobiDB-lite"/>
    </source>
</evidence>
<keyword evidence="4 10" id="KW-0812">Transmembrane</keyword>
<organism evidence="13 14">
    <name type="scientific">Lactarius akahatsu</name>
    <dbReference type="NCBI Taxonomy" id="416441"/>
    <lineage>
        <taxon>Eukaryota</taxon>
        <taxon>Fungi</taxon>
        <taxon>Dikarya</taxon>
        <taxon>Basidiomycota</taxon>
        <taxon>Agaricomycotina</taxon>
        <taxon>Agaricomycetes</taxon>
        <taxon>Russulales</taxon>
        <taxon>Russulaceae</taxon>
        <taxon>Lactarius</taxon>
    </lineage>
</organism>
<feature type="domain" description="ABC transmembrane type-1" evidence="12">
    <location>
        <begin position="903"/>
        <end position="1188"/>
    </location>
</feature>
<evidence type="ECO:0000256" key="1">
    <source>
        <dbReference type="ARBA" id="ARBA00004651"/>
    </source>
</evidence>
<dbReference type="InterPro" id="IPR003439">
    <property type="entry name" value="ABC_transporter-like_ATP-bd"/>
</dbReference>
<feature type="compositionally biased region" description="Basic and acidic residues" evidence="9">
    <location>
        <begin position="840"/>
        <end position="851"/>
    </location>
</feature>
<evidence type="ECO:0000259" key="12">
    <source>
        <dbReference type="PROSITE" id="PS50929"/>
    </source>
</evidence>
<accession>A0AAD4LHE9</accession>
<proteinExistence type="predicted"/>
<dbReference type="SUPFAM" id="SSF52540">
    <property type="entry name" value="P-loop containing nucleoside triphosphate hydrolases"/>
    <property type="match status" value="2"/>
</dbReference>
<dbReference type="PROSITE" id="PS00211">
    <property type="entry name" value="ABC_TRANSPORTER_1"/>
    <property type="match status" value="2"/>
</dbReference>
<feature type="compositionally biased region" description="Basic and acidic residues" evidence="9">
    <location>
        <begin position="816"/>
        <end position="828"/>
    </location>
</feature>
<dbReference type="PROSITE" id="PS50893">
    <property type="entry name" value="ABC_TRANSPORTER_2"/>
    <property type="match status" value="2"/>
</dbReference>
<feature type="transmembrane region" description="Helical" evidence="10">
    <location>
        <begin position="1045"/>
        <end position="1068"/>
    </location>
</feature>
<dbReference type="GO" id="GO:0005524">
    <property type="term" value="F:ATP binding"/>
    <property type="evidence" value="ECO:0007669"/>
    <property type="project" value="UniProtKB-KW"/>
</dbReference>
<dbReference type="InterPro" id="IPR036640">
    <property type="entry name" value="ABC1_TM_sf"/>
</dbReference>
<feature type="transmembrane region" description="Helical" evidence="10">
    <location>
        <begin position="1016"/>
        <end position="1039"/>
    </location>
</feature>
<feature type="transmembrane region" description="Helical" evidence="10">
    <location>
        <begin position="901"/>
        <end position="923"/>
    </location>
</feature>
<keyword evidence="13" id="KW-0378">Hydrolase</keyword>
<keyword evidence="3" id="KW-1003">Cell membrane</keyword>
<feature type="transmembrane region" description="Helical" evidence="10">
    <location>
        <begin position="127"/>
        <end position="147"/>
    </location>
</feature>
<keyword evidence="7 10" id="KW-1133">Transmembrane helix</keyword>
<keyword evidence="8 10" id="KW-0472">Membrane</keyword>
<comment type="subcellular location">
    <subcellularLocation>
        <location evidence="1">Cell membrane</location>
        <topology evidence="1">Multi-pass membrane protein</topology>
    </subcellularLocation>
</comment>
<evidence type="ECO:0000256" key="10">
    <source>
        <dbReference type="SAM" id="Phobius"/>
    </source>
</evidence>
<dbReference type="Pfam" id="PF00664">
    <property type="entry name" value="ABC_membrane"/>
    <property type="match status" value="2"/>
</dbReference>
<feature type="domain" description="ABC transporter" evidence="11">
    <location>
        <begin position="420"/>
        <end position="665"/>
    </location>
</feature>
<evidence type="ECO:0000259" key="11">
    <source>
        <dbReference type="PROSITE" id="PS50893"/>
    </source>
</evidence>
<dbReference type="SUPFAM" id="SSF90123">
    <property type="entry name" value="ABC transporter transmembrane region"/>
    <property type="match status" value="2"/>
</dbReference>
<dbReference type="GO" id="GO:0005886">
    <property type="term" value="C:plasma membrane"/>
    <property type="evidence" value="ECO:0007669"/>
    <property type="project" value="UniProtKB-SubCell"/>
</dbReference>
<dbReference type="SMART" id="SM00382">
    <property type="entry name" value="AAA"/>
    <property type="match status" value="2"/>
</dbReference>
<dbReference type="InterPro" id="IPR017871">
    <property type="entry name" value="ABC_transporter-like_CS"/>
</dbReference>
<evidence type="ECO:0000256" key="6">
    <source>
        <dbReference type="ARBA" id="ARBA00022840"/>
    </source>
</evidence>
<evidence type="ECO:0000313" key="14">
    <source>
        <dbReference type="Proteomes" id="UP001201163"/>
    </source>
</evidence>
<dbReference type="GO" id="GO:0090374">
    <property type="term" value="P:oligopeptide export from mitochondrion"/>
    <property type="evidence" value="ECO:0007669"/>
    <property type="project" value="TreeGrafter"/>
</dbReference>
<keyword evidence="6" id="KW-0067">ATP-binding</keyword>
<feature type="region of interest" description="Disordered" evidence="9">
    <location>
        <begin position="1"/>
        <end position="48"/>
    </location>
</feature>
<feature type="transmembrane region" description="Helical" evidence="10">
    <location>
        <begin position="305"/>
        <end position="327"/>
    </location>
</feature>
<dbReference type="Gene3D" id="1.20.1560.10">
    <property type="entry name" value="ABC transporter type 1, transmembrane domain"/>
    <property type="match status" value="2"/>
</dbReference>
<evidence type="ECO:0000256" key="5">
    <source>
        <dbReference type="ARBA" id="ARBA00022741"/>
    </source>
</evidence>
<reference evidence="13" key="1">
    <citation type="submission" date="2022-01" db="EMBL/GenBank/DDBJ databases">
        <title>Comparative genomics reveals a dynamic genome evolution in the ectomycorrhizal milk-cap (Lactarius) mushrooms.</title>
        <authorList>
            <consortium name="DOE Joint Genome Institute"/>
            <person name="Lebreton A."/>
            <person name="Tang N."/>
            <person name="Kuo A."/>
            <person name="LaButti K."/>
            <person name="Drula E."/>
            <person name="Barry K."/>
            <person name="Clum A."/>
            <person name="Lipzen A."/>
            <person name="Mousain D."/>
            <person name="Ng V."/>
            <person name="Wang R."/>
            <person name="Wang X."/>
            <person name="Dai Y."/>
            <person name="Henrissat B."/>
            <person name="Grigoriev I.V."/>
            <person name="Guerin-Laguette A."/>
            <person name="Yu F."/>
            <person name="Martin F.M."/>
        </authorList>
    </citation>
    <scope>NUCLEOTIDE SEQUENCE</scope>
    <source>
        <strain evidence="13">QP</strain>
    </source>
</reference>
<dbReference type="FunFam" id="3.40.50.300:FF:000221">
    <property type="entry name" value="Multidrug ABC transporter ATP-binding protein"/>
    <property type="match status" value="1"/>
</dbReference>
<dbReference type="Proteomes" id="UP001201163">
    <property type="component" value="Unassembled WGS sequence"/>
</dbReference>
<evidence type="ECO:0000256" key="4">
    <source>
        <dbReference type="ARBA" id="ARBA00022692"/>
    </source>
</evidence>
<feature type="transmembrane region" description="Helical" evidence="10">
    <location>
        <begin position="208"/>
        <end position="231"/>
    </location>
</feature>
<dbReference type="InterPro" id="IPR003593">
    <property type="entry name" value="AAA+_ATPase"/>
</dbReference>
<dbReference type="GO" id="GO:0005743">
    <property type="term" value="C:mitochondrial inner membrane"/>
    <property type="evidence" value="ECO:0007669"/>
    <property type="project" value="TreeGrafter"/>
</dbReference>
<dbReference type="InterPro" id="IPR011527">
    <property type="entry name" value="ABC1_TM_dom"/>
</dbReference>
<comment type="caution">
    <text evidence="13">The sequence shown here is derived from an EMBL/GenBank/DDBJ whole genome shotgun (WGS) entry which is preliminary data.</text>
</comment>
<dbReference type="Gene3D" id="3.40.50.300">
    <property type="entry name" value="P-loop containing nucleotide triphosphate hydrolases"/>
    <property type="match status" value="2"/>
</dbReference>
<keyword evidence="14" id="KW-1185">Reference proteome</keyword>
<dbReference type="EMBL" id="JAKELL010000046">
    <property type="protein sequence ID" value="KAH8987629.1"/>
    <property type="molecule type" value="Genomic_DNA"/>
</dbReference>
<sequence length="1463" mass="158609">MSGSATLEVVDPPPTTHTTPDASSSYLPESFPPQPLPSDPISHDSDLYSPPTPSVKLLFSLFSRRDLYTILLPAFILSMIAGGVAPFMTVVLGGVFDTFANFSRIPSPSPSDRARLKHDIAIDALELLALAAGALALSSLTSFLWITTGERNAMMIRQKVYASVSNREMSWFDTKMGTEDGTHTEADGPTGAGGLMAKFSSETEEVRMASSLASGLLIQHLTTCITCLVLGFSRSWALTLVILSVVPVIVVLQIISQRLAGPLLATERVQLGLAATLVERAVSAIATVKAFNAILQNAAWRMNRVWAITSGLNQFIGMGMFVQGFWFGAKLVRSGEVRVGNVMAVFWACLIATTNFQMCIPHLITLTKGKFAMSALIALMEAPTPASSLGRRPSVALSLLNKRKASTFRKIMPTKCAGEINLHEVTFAYPSRPSFPALQDVTIYIPPSETTFIVGSSGSGKSTIAQLLLRMYHIQEGTISLDDQDVEYLDTDWTRQQIGAVSQSAILFDMTVHDNVAMGLAGPGNTRRPQEATREEVIQACRTALLHRFIEELPDGYDTQLGNGGMNLSGGQRQRLALARAILRNPTVLILDEATSALDATSRVLVFEAIKHWRRNKTTIVITHDLSQISQTDFVYVLKDGTVAEGGYREDLEIGGGEFQRMATIQAEAGGIAAKDEDTWSVTAARRHIEDTEKILESQNGGSPSAAAVRRESMAIHSVTLSSWMFEAVTDLTRSAAGRLPSTMVAERETTRLSRYVPMEAFTGDLPPAPRQRRPSTLAIDIPLPSPVVTTTSRRLSLQFSPTSPVYTLGLSGSTLHEDSDSEDEKHALNRGATAASRRRPNDSISSKRERKRWDNISVQLAKSSTVNTVAVEQPLASDAPQESLISVIRDAYPTVPYKPLIVLGIVFAMISGAITPLFSFVLSRLLFEVSQGAQDVSVINTFGGLVLAVAIADGLFVGLKFLVFETAAALWVARLRTICYRLVLAQDKKWFDRGENAAVKLCQILTRDGDDARSLIATVLSQAVVVVSMLAVGLIWALARGWQLTLVGFAIAPVFIVTMIVQSRLVAKCELRNKRAREDVAKGYYDTIINIRGIRAMGFEGVFRERFNDSAEHALHTGVRGAFVEGCTYGVASSLIYLSEALLFYAGAVLVSQGTYTYLQMVQVLNLVVFTVSIGSQLMAFTHRIAKAVQATRDFNRLVRLSTDTDESHGSSCPPIAGIISFNNVSFSYPERPDAPVLRNLSLDIREGESVAIVGSSGSGKSTLAYLLQRLYEPTAGTITVGPWSLHSMDTRHLRNHISVVSQNPHLFDATVSENIAYGTDGLPQSDIERAALVANVHDFVEGLPQGYDTLVGENAALISGGQAQRLQIARALVRPANVLILDECTSALDGANQAAVLATVLGAKAGRTTIMITHKLPVMRMCDRIVVVHEGRIAEQGTYDQLIARRGVFAQLASGGEWSGE</sequence>
<feature type="region of interest" description="Disordered" evidence="9">
    <location>
        <begin position="761"/>
        <end position="784"/>
    </location>
</feature>
<dbReference type="GO" id="GO:0015421">
    <property type="term" value="F:ABC-type oligopeptide transporter activity"/>
    <property type="evidence" value="ECO:0007669"/>
    <property type="project" value="TreeGrafter"/>
</dbReference>
<feature type="transmembrane region" description="Helical" evidence="10">
    <location>
        <begin position="237"/>
        <end position="255"/>
    </location>
</feature>
<dbReference type="CDD" id="cd18577">
    <property type="entry name" value="ABC_6TM_Pgp_ABCB1_D1_like"/>
    <property type="match status" value="1"/>
</dbReference>
<dbReference type="CDD" id="cd18578">
    <property type="entry name" value="ABC_6TM_Pgp_ABCB1_D2_like"/>
    <property type="match status" value="1"/>
</dbReference>
<feature type="region of interest" description="Disordered" evidence="9">
    <location>
        <begin position="811"/>
        <end position="851"/>
    </location>
</feature>
<feature type="domain" description="ABC transmembrane type-1" evidence="12">
    <location>
        <begin position="74"/>
        <end position="368"/>
    </location>
</feature>
<evidence type="ECO:0000256" key="8">
    <source>
        <dbReference type="ARBA" id="ARBA00023136"/>
    </source>
</evidence>
<dbReference type="PANTHER" id="PTHR43394">
    <property type="entry name" value="ATP-DEPENDENT PERMEASE MDL1, MITOCHONDRIAL"/>
    <property type="match status" value="1"/>
</dbReference>
<keyword evidence="2" id="KW-0813">Transport</keyword>
<dbReference type="PANTHER" id="PTHR43394:SF15">
    <property type="entry name" value="ALPHA-FACTOR-TRANSPORTING ATPASE"/>
    <property type="match status" value="1"/>
</dbReference>
<dbReference type="PROSITE" id="PS50929">
    <property type="entry name" value="ABC_TM1F"/>
    <property type="match status" value="2"/>
</dbReference>
<feature type="transmembrane region" description="Helical" evidence="10">
    <location>
        <begin position="1166"/>
        <end position="1187"/>
    </location>
</feature>
<keyword evidence="5" id="KW-0547">Nucleotide-binding</keyword>
<dbReference type="GO" id="GO:0016887">
    <property type="term" value="F:ATP hydrolysis activity"/>
    <property type="evidence" value="ECO:0007669"/>
    <property type="project" value="InterPro"/>
</dbReference>
<evidence type="ECO:0000256" key="2">
    <source>
        <dbReference type="ARBA" id="ARBA00022448"/>
    </source>
</evidence>
<gene>
    <name evidence="13" type="ORF">EDB92DRAFT_1875445</name>
</gene>
<dbReference type="Pfam" id="PF00005">
    <property type="entry name" value="ABC_tran"/>
    <property type="match status" value="2"/>
</dbReference>
<feature type="transmembrane region" description="Helical" evidence="10">
    <location>
        <begin position="70"/>
        <end position="96"/>
    </location>
</feature>